<dbReference type="RefSeq" id="WP_048641663.1">
    <property type="nucleotide sequence ID" value="NZ_CP012040.1"/>
</dbReference>
<accession>A0A0H4PSN8</accession>
<protein>
    <submittedName>
        <fullName evidence="1">Uncharacterized protein</fullName>
    </submittedName>
</protein>
<dbReference type="EMBL" id="CP012040">
    <property type="protein sequence ID" value="AKP51317.1"/>
    <property type="molecule type" value="Genomic_DNA"/>
</dbReference>
<sequence>MKQGLNNATKQSIPLFFNNFTATELLNKTNLIIIEESYQMLSQILTAQGYNEQSINHIIIA</sequence>
<proteinExistence type="predicted"/>
<keyword evidence="2" id="KW-1185">Reference proteome</keyword>
<dbReference type="Proteomes" id="UP000036520">
    <property type="component" value="Chromosome"/>
</dbReference>
<evidence type="ECO:0000313" key="1">
    <source>
        <dbReference type="EMBL" id="AKP51317.1"/>
    </source>
</evidence>
<dbReference type="KEGG" id="camu:CA2015_1887"/>
<reference evidence="1 2" key="1">
    <citation type="submission" date="2015-07" db="EMBL/GenBank/DDBJ databases">
        <authorList>
            <person name="Kim K.M."/>
        </authorList>
    </citation>
    <scope>NUCLEOTIDE SEQUENCE [LARGE SCALE GENOMIC DNA]</scope>
    <source>
        <strain evidence="1 2">KCTC 12363</strain>
    </source>
</reference>
<evidence type="ECO:0000313" key="2">
    <source>
        <dbReference type="Proteomes" id="UP000036520"/>
    </source>
</evidence>
<organism evidence="1 2">
    <name type="scientific">Cyclobacterium amurskyense</name>
    <dbReference type="NCBI Taxonomy" id="320787"/>
    <lineage>
        <taxon>Bacteria</taxon>
        <taxon>Pseudomonadati</taxon>
        <taxon>Bacteroidota</taxon>
        <taxon>Cytophagia</taxon>
        <taxon>Cytophagales</taxon>
        <taxon>Cyclobacteriaceae</taxon>
        <taxon>Cyclobacterium</taxon>
    </lineage>
</organism>
<dbReference type="AlphaFoldDB" id="A0A0H4PSN8"/>
<name>A0A0H4PSN8_9BACT</name>
<gene>
    <name evidence="1" type="ORF">CA2015_1887</name>
</gene>